<keyword evidence="4 7" id="KW-1133">Transmembrane helix</keyword>
<feature type="transmembrane region" description="Helical" evidence="7">
    <location>
        <begin position="399"/>
        <end position="418"/>
    </location>
</feature>
<evidence type="ECO:0000313" key="10">
    <source>
        <dbReference type="Proteomes" id="UP000217209"/>
    </source>
</evidence>
<feature type="transmembrane region" description="Helical" evidence="7">
    <location>
        <begin position="151"/>
        <end position="173"/>
    </location>
</feature>
<evidence type="ECO:0000256" key="2">
    <source>
        <dbReference type="ARBA" id="ARBA00022475"/>
    </source>
</evidence>
<evidence type="ECO:0000256" key="4">
    <source>
        <dbReference type="ARBA" id="ARBA00022989"/>
    </source>
</evidence>
<name>A0A1Q2HTC4_9CORY</name>
<accession>A0A1Q2HTC4</accession>
<feature type="transmembrane region" description="Helical" evidence="7">
    <location>
        <begin position="42"/>
        <end position="66"/>
    </location>
</feature>
<feature type="compositionally biased region" description="Polar residues" evidence="6">
    <location>
        <begin position="1"/>
        <end position="15"/>
    </location>
</feature>
<comment type="subcellular location">
    <subcellularLocation>
        <location evidence="1">Cell membrane</location>
        <topology evidence="1">Multi-pass membrane protein</topology>
    </subcellularLocation>
</comment>
<dbReference type="Pfam" id="PF02687">
    <property type="entry name" value="FtsX"/>
    <property type="match status" value="1"/>
</dbReference>
<dbReference type="AlphaFoldDB" id="A0A1Q2HTC4"/>
<evidence type="ECO:0000256" key="7">
    <source>
        <dbReference type="SAM" id="Phobius"/>
    </source>
</evidence>
<dbReference type="GO" id="GO:0005886">
    <property type="term" value="C:plasma membrane"/>
    <property type="evidence" value="ECO:0007669"/>
    <property type="project" value="UniProtKB-SubCell"/>
</dbReference>
<feature type="transmembrane region" description="Helical" evidence="7">
    <location>
        <begin position="259"/>
        <end position="286"/>
    </location>
</feature>
<dbReference type="Proteomes" id="UP000217209">
    <property type="component" value="Chromosome"/>
</dbReference>
<feature type="transmembrane region" description="Helical" evidence="7">
    <location>
        <begin position="315"/>
        <end position="333"/>
    </location>
</feature>
<evidence type="ECO:0000313" key="9">
    <source>
        <dbReference type="EMBL" id="AQQ14094.1"/>
    </source>
</evidence>
<evidence type="ECO:0000256" key="5">
    <source>
        <dbReference type="ARBA" id="ARBA00023136"/>
    </source>
</evidence>
<feature type="transmembrane region" description="Helical" evidence="7">
    <location>
        <begin position="185"/>
        <end position="208"/>
    </location>
</feature>
<reference evidence="9 10" key="1">
    <citation type="submission" date="2016-12" db="EMBL/GenBank/DDBJ databases">
        <authorList>
            <person name="Song W.-J."/>
            <person name="Kurnit D.M."/>
        </authorList>
    </citation>
    <scope>NUCLEOTIDE SEQUENCE [LARGE SCALE GENOMIC DNA]</scope>
    <source>
        <strain evidence="9 10">DSM 30827</strain>
    </source>
</reference>
<protein>
    <submittedName>
        <fullName evidence="9">FtsX-like permease family protein</fullName>
    </submittedName>
</protein>
<keyword evidence="3 7" id="KW-0812">Transmembrane</keyword>
<dbReference type="OrthoDB" id="5118998at2"/>
<feature type="transmembrane region" description="Helical" evidence="7">
    <location>
        <begin position="89"/>
        <end position="111"/>
    </location>
</feature>
<dbReference type="RefSeq" id="WP_095658996.1">
    <property type="nucleotide sequence ID" value="NZ_CALTZW010000020.1"/>
</dbReference>
<feature type="domain" description="ABC3 transporter permease C-terminal" evidence="8">
    <location>
        <begin position="97"/>
        <end position="212"/>
    </location>
</feature>
<dbReference type="EMBL" id="CP019688">
    <property type="protein sequence ID" value="AQQ14094.1"/>
    <property type="molecule type" value="Genomic_DNA"/>
</dbReference>
<evidence type="ECO:0000256" key="1">
    <source>
        <dbReference type="ARBA" id="ARBA00004651"/>
    </source>
</evidence>
<sequence>MTPSTTQSQSHSLTPMTLARAAMSSSREGRDQRTSGERWVRVLSLAAFTVSTWMLLTLAGGTWMFVGRHRNPGEVLQAASEELHGPQGIPYIFLALFASLLLIPTLLNLLTQAARANLSGRETHLATLRLLGATAGQVRGMMIVDALRQAAIGLVLGTVLYAVTVPVWSLIAFQGEQIGRWEMLTWWLIPVVWLVVLALAAASVWLALRRVSITPLGVSKRVPPKGQNLVTFVLSFVITWALLKMLSRFGLSPSADTGVYLGVLVFGAAFMLANAVFAVGLIQLVARLSYRVPGSKNYVATRRVGRDAKTTWRRVAALFFLAFTAGFASRLSLVETEFESVAVDMYTADIPTGVAITVTFGIVLLCVSTLLGQALAVVEQKYLTRSLYFIGAPASFHTAVAVREIGIPMAIVSFIGLIQGGLMGTVMSVEQPNTMTSLIQFVALVAIALIVSVAAVYATGPLRQRVLAQTGRLND</sequence>
<feature type="region of interest" description="Disordered" evidence="6">
    <location>
        <begin position="1"/>
        <end position="33"/>
    </location>
</feature>
<feature type="transmembrane region" description="Helical" evidence="7">
    <location>
        <begin position="438"/>
        <end position="458"/>
    </location>
</feature>
<evidence type="ECO:0000256" key="6">
    <source>
        <dbReference type="SAM" id="MobiDB-lite"/>
    </source>
</evidence>
<dbReference type="KEGG" id="cgv:CGLAU_00455"/>
<evidence type="ECO:0000256" key="3">
    <source>
        <dbReference type="ARBA" id="ARBA00022692"/>
    </source>
</evidence>
<gene>
    <name evidence="9" type="ORF">CGLAU_00455</name>
</gene>
<keyword evidence="5 7" id="KW-0472">Membrane</keyword>
<organism evidence="9 10">
    <name type="scientific">Corynebacterium glaucum</name>
    <dbReference type="NCBI Taxonomy" id="187491"/>
    <lineage>
        <taxon>Bacteria</taxon>
        <taxon>Bacillati</taxon>
        <taxon>Actinomycetota</taxon>
        <taxon>Actinomycetes</taxon>
        <taxon>Mycobacteriales</taxon>
        <taxon>Corynebacteriaceae</taxon>
        <taxon>Corynebacterium</taxon>
    </lineage>
</organism>
<dbReference type="InterPro" id="IPR003838">
    <property type="entry name" value="ABC3_permease_C"/>
</dbReference>
<evidence type="ECO:0000259" key="8">
    <source>
        <dbReference type="Pfam" id="PF02687"/>
    </source>
</evidence>
<keyword evidence="10" id="KW-1185">Reference proteome</keyword>
<keyword evidence="2" id="KW-1003">Cell membrane</keyword>
<proteinExistence type="predicted"/>
<feature type="transmembrane region" description="Helical" evidence="7">
    <location>
        <begin position="353"/>
        <end position="378"/>
    </location>
</feature>
<feature type="transmembrane region" description="Helical" evidence="7">
    <location>
        <begin position="229"/>
        <end position="247"/>
    </location>
</feature>